<keyword evidence="9" id="KW-0406">Ion transport</keyword>
<keyword evidence="5" id="KW-0138">CF(0)</keyword>
<dbReference type="InterPro" id="IPR005953">
    <property type="entry name" value="ATP_synth_csu_bac/chlpt"/>
</dbReference>
<keyword evidence="19" id="KW-1185">Reference proteome</keyword>
<keyword evidence="4" id="KW-1003">Cell membrane</keyword>
<evidence type="ECO:0000256" key="1">
    <source>
        <dbReference type="ARBA" id="ARBA00004651"/>
    </source>
</evidence>
<dbReference type="NCBIfam" id="NF005363">
    <property type="entry name" value="PRK06876.1"/>
    <property type="match status" value="1"/>
</dbReference>
<accession>A0A480AQK2</accession>
<comment type="similarity">
    <text evidence="2">Belongs to the ATPase C chain family.</text>
</comment>
<proteinExistence type="inferred from homology"/>
<feature type="domain" description="V-ATPase proteolipid subunit C-like" evidence="17">
    <location>
        <begin position="9"/>
        <end position="71"/>
    </location>
</feature>
<dbReference type="GO" id="GO:0033177">
    <property type="term" value="C:proton-transporting two-sector ATPase complex, proton-transporting domain"/>
    <property type="evidence" value="ECO:0007669"/>
    <property type="project" value="InterPro"/>
</dbReference>
<evidence type="ECO:0000256" key="11">
    <source>
        <dbReference type="ARBA" id="ARBA00023136"/>
    </source>
</evidence>
<dbReference type="EMBL" id="BJCL01000006">
    <property type="protein sequence ID" value="GCL63713.1"/>
    <property type="molecule type" value="Genomic_DNA"/>
</dbReference>
<evidence type="ECO:0000256" key="4">
    <source>
        <dbReference type="ARBA" id="ARBA00022475"/>
    </source>
</evidence>
<comment type="caution">
    <text evidence="18">The sequence shown here is derived from an EMBL/GenBank/DDBJ whole genome shotgun (WGS) entry which is preliminary data.</text>
</comment>
<dbReference type="Proteomes" id="UP000301751">
    <property type="component" value="Unassembled WGS sequence"/>
</dbReference>
<dbReference type="PROSITE" id="PS00605">
    <property type="entry name" value="ATPASE_C"/>
    <property type="match status" value="1"/>
</dbReference>
<evidence type="ECO:0000256" key="6">
    <source>
        <dbReference type="ARBA" id="ARBA00022692"/>
    </source>
</evidence>
<keyword evidence="7" id="KW-0375">Hydrogen ion transport</keyword>
<dbReference type="GO" id="GO:0005886">
    <property type="term" value="C:plasma membrane"/>
    <property type="evidence" value="ECO:0007669"/>
    <property type="project" value="UniProtKB-SubCell"/>
</dbReference>
<dbReference type="OrthoDB" id="9811659at2"/>
<organism evidence="18 19">
    <name type="scientific">Pseudaquabacterium pictum</name>
    <dbReference type="NCBI Taxonomy" id="2315236"/>
    <lineage>
        <taxon>Bacteria</taxon>
        <taxon>Pseudomonadati</taxon>
        <taxon>Pseudomonadota</taxon>
        <taxon>Betaproteobacteria</taxon>
        <taxon>Burkholderiales</taxon>
        <taxon>Sphaerotilaceae</taxon>
        <taxon>Pseudaquabacterium</taxon>
    </lineage>
</organism>
<dbReference type="AlphaFoldDB" id="A0A480AQK2"/>
<dbReference type="SUPFAM" id="SSF81333">
    <property type="entry name" value="F1F0 ATP synthase subunit C"/>
    <property type="match status" value="1"/>
</dbReference>
<dbReference type="InterPro" id="IPR002379">
    <property type="entry name" value="ATPase_proteolipid_c-like_dom"/>
</dbReference>
<evidence type="ECO:0000256" key="8">
    <source>
        <dbReference type="ARBA" id="ARBA00022989"/>
    </source>
</evidence>
<evidence type="ECO:0000256" key="5">
    <source>
        <dbReference type="ARBA" id="ARBA00022547"/>
    </source>
</evidence>
<feature type="transmembrane region" description="Helical" evidence="16">
    <location>
        <begin position="51"/>
        <end position="73"/>
    </location>
</feature>
<dbReference type="Pfam" id="PF00137">
    <property type="entry name" value="ATP-synt_C"/>
    <property type="match status" value="1"/>
</dbReference>
<keyword evidence="6 16" id="KW-0812">Transmembrane</keyword>
<evidence type="ECO:0000313" key="18">
    <source>
        <dbReference type="EMBL" id="GCL63713.1"/>
    </source>
</evidence>
<dbReference type="NCBIfam" id="TIGR01260">
    <property type="entry name" value="ATP_synt_c"/>
    <property type="match status" value="1"/>
</dbReference>
<dbReference type="Gene3D" id="1.20.20.10">
    <property type="entry name" value="F1F0 ATP synthase subunit C"/>
    <property type="match status" value="1"/>
</dbReference>
<evidence type="ECO:0000313" key="19">
    <source>
        <dbReference type="Proteomes" id="UP000301751"/>
    </source>
</evidence>
<dbReference type="InterPro" id="IPR035921">
    <property type="entry name" value="F/V-ATP_Csub_sf"/>
</dbReference>
<evidence type="ECO:0000256" key="9">
    <source>
        <dbReference type="ARBA" id="ARBA00023065"/>
    </source>
</evidence>
<dbReference type="GO" id="GO:0015078">
    <property type="term" value="F:proton transmembrane transporter activity"/>
    <property type="evidence" value="ECO:0007669"/>
    <property type="project" value="InterPro"/>
</dbReference>
<keyword evidence="12" id="KW-0066">ATP synthesis</keyword>
<keyword evidence="3" id="KW-0813">Transport</keyword>
<keyword evidence="10" id="KW-0446">Lipid-binding</keyword>
<evidence type="ECO:0000256" key="12">
    <source>
        <dbReference type="ARBA" id="ARBA00023310"/>
    </source>
</evidence>
<dbReference type="GO" id="GO:0045259">
    <property type="term" value="C:proton-transporting ATP synthase complex"/>
    <property type="evidence" value="ECO:0007669"/>
    <property type="project" value="UniProtKB-KW"/>
</dbReference>
<gene>
    <name evidence="18" type="primary">atpE_1</name>
    <name evidence="18" type="ORF">AQPW35_27940</name>
</gene>
<evidence type="ECO:0000256" key="13">
    <source>
        <dbReference type="ARBA" id="ARBA00030961"/>
    </source>
</evidence>
<keyword evidence="8 16" id="KW-1133">Transmembrane helix</keyword>
<evidence type="ECO:0000256" key="14">
    <source>
        <dbReference type="ARBA" id="ARBA00032200"/>
    </source>
</evidence>
<dbReference type="RefSeq" id="WP_137733435.1">
    <property type="nucleotide sequence ID" value="NZ_BJCL01000006.1"/>
</dbReference>
<evidence type="ECO:0000256" key="10">
    <source>
        <dbReference type="ARBA" id="ARBA00023121"/>
    </source>
</evidence>
<reference evidence="19" key="1">
    <citation type="submission" date="2019-03" db="EMBL/GenBank/DDBJ databases">
        <title>Aquabacterium pictum sp.nov., the first bacteriochlorophyll a-containing freshwater bacterium in the genus Aquabacterium of the class Betaproteobacteria.</title>
        <authorList>
            <person name="Hirose S."/>
            <person name="Tank M."/>
            <person name="Hara E."/>
            <person name="Tamaki H."/>
            <person name="Takaichi S."/>
            <person name="Haruta S."/>
            <person name="Hanada S."/>
        </authorList>
    </citation>
    <scope>NUCLEOTIDE SEQUENCE [LARGE SCALE GENOMIC DNA]</scope>
    <source>
        <strain evidence="19">W35</strain>
    </source>
</reference>
<evidence type="ECO:0000256" key="7">
    <source>
        <dbReference type="ARBA" id="ARBA00022781"/>
    </source>
</evidence>
<dbReference type="GO" id="GO:0008289">
    <property type="term" value="F:lipid binding"/>
    <property type="evidence" value="ECO:0007669"/>
    <property type="project" value="UniProtKB-KW"/>
</dbReference>
<dbReference type="CDD" id="cd18185">
    <property type="entry name" value="ATP-synt_Fo_c_ATPE"/>
    <property type="match status" value="1"/>
</dbReference>
<evidence type="ECO:0000256" key="2">
    <source>
        <dbReference type="ARBA" id="ARBA00006704"/>
    </source>
</evidence>
<dbReference type="FunFam" id="1.20.20.10:FF:000002">
    <property type="entry name" value="ATP synthase subunit c"/>
    <property type="match status" value="1"/>
</dbReference>
<protein>
    <recommendedName>
        <fullName evidence="14">ATP synthase F(0) sector subunit c</fullName>
    </recommendedName>
    <alternativeName>
        <fullName evidence="15">F-type ATPase subunit c</fullName>
    </alternativeName>
    <alternativeName>
        <fullName evidence="13">Lipid-binding protein</fullName>
    </alternativeName>
</protein>
<evidence type="ECO:0000256" key="16">
    <source>
        <dbReference type="SAM" id="Phobius"/>
    </source>
</evidence>
<dbReference type="InterPro" id="IPR038662">
    <property type="entry name" value="ATP_synth_F0_csu_sf"/>
</dbReference>
<feature type="transmembrane region" description="Helical" evidence="16">
    <location>
        <begin position="6"/>
        <end position="30"/>
    </location>
</feature>
<evidence type="ECO:0000256" key="3">
    <source>
        <dbReference type="ARBA" id="ARBA00022448"/>
    </source>
</evidence>
<dbReference type="GO" id="GO:0015986">
    <property type="term" value="P:proton motive force-driven ATP synthesis"/>
    <property type="evidence" value="ECO:0007669"/>
    <property type="project" value="InterPro"/>
</dbReference>
<name>A0A480AQK2_9BURK</name>
<keyword evidence="11 16" id="KW-0472">Membrane</keyword>
<evidence type="ECO:0000256" key="15">
    <source>
        <dbReference type="ARBA" id="ARBA00032887"/>
    </source>
</evidence>
<evidence type="ECO:0000259" key="17">
    <source>
        <dbReference type="Pfam" id="PF00137"/>
    </source>
</evidence>
<sequence>MSSPDLLPLAVALLIGVPALGSCIGIGLASMKMLEASARQPELMPELQTKFFLAVGVTDGAFIIATGIGLWFATANPFK</sequence>
<comment type="subcellular location">
    <subcellularLocation>
        <location evidence="1">Cell membrane</location>
        <topology evidence="1">Multi-pass membrane protein</topology>
    </subcellularLocation>
</comment>
<dbReference type="InterPro" id="IPR020537">
    <property type="entry name" value="ATP_synth_F0_csu_DDCD_BS"/>
</dbReference>